<dbReference type="HAMAP" id="MF_01148">
    <property type="entry name" value="Lnt"/>
    <property type="match status" value="1"/>
</dbReference>
<name>A0A3N1NPB4_9GAMM</name>
<dbReference type="Pfam" id="PF00795">
    <property type="entry name" value="CN_hydrolase"/>
    <property type="match status" value="1"/>
</dbReference>
<keyword evidence="11" id="KW-0449">Lipoprotein</keyword>
<dbReference type="EC" id="2.3.1.269" evidence="9"/>
<dbReference type="InterPro" id="IPR036526">
    <property type="entry name" value="C-N_Hydrolase_sf"/>
</dbReference>
<dbReference type="GO" id="GO:0016410">
    <property type="term" value="F:N-acyltransferase activity"/>
    <property type="evidence" value="ECO:0007669"/>
    <property type="project" value="UniProtKB-UniRule"/>
</dbReference>
<dbReference type="GO" id="GO:0042158">
    <property type="term" value="P:lipoprotein biosynthetic process"/>
    <property type="evidence" value="ECO:0007669"/>
    <property type="project" value="UniProtKB-UniRule"/>
</dbReference>
<protein>
    <recommendedName>
        <fullName evidence="9">Apolipoprotein N-acyltransferase</fullName>
        <shortName evidence="9">ALP N-acyltransferase</shortName>
        <ecNumber evidence="9">2.3.1.269</ecNumber>
    </recommendedName>
</protein>
<gene>
    <name evidence="9" type="primary">lnt</name>
    <name evidence="11" type="ORF">EDC38_1305</name>
</gene>
<comment type="similarity">
    <text evidence="2 9">Belongs to the CN hydrolase family. Apolipoprotein N-acyltransferase subfamily.</text>
</comment>
<evidence type="ECO:0000256" key="4">
    <source>
        <dbReference type="ARBA" id="ARBA00022679"/>
    </source>
</evidence>
<comment type="catalytic activity">
    <reaction evidence="9">
        <text>N-terminal S-1,2-diacyl-sn-glyceryl-L-cysteinyl-[lipoprotein] + a glycerophospholipid = N-acyl-S-1,2-diacyl-sn-glyceryl-L-cysteinyl-[lipoprotein] + a 2-acyl-sn-glycero-3-phospholipid + H(+)</text>
        <dbReference type="Rhea" id="RHEA:48228"/>
        <dbReference type="Rhea" id="RHEA-COMP:14681"/>
        <dbReference type="Rhea" id="RHEA-COMP:14684"/>
        <dbReference type="ChEBI" id="CHEBI:15378"/>
        <dbReference type="ChEBI" id="CHEBI:136912"/>
        <dbReference type="ChEBI" id="CHEBI:140656"/>
        <dbReference type="ChEBI" id="CHEBI:140657"/>
        <dbReference type="ChEBI" id="CHEBI:140660"/>
        <dbReference type="EC" id="2.3.1.269"/>
    </reaction>
</comment>
<evidence type="ECO:0000256" key="1">
    <source>
        <dbReference type="ARBA" id="ARBA00004651"/>
    </source>
</evidence>
<keyword evidence="7 9" id="KW-0472">Membrane</keyword>
<feature type="transmembrane region" description="Helical" evidence="9">
    <location>
        <begin position="63"/>
        <end position="86"/>
    </location>
</feature>
<comment type="subcellular location">
    <subcellularLocation>
        <location evidence="1 9">Cell membrane</location>
        <topology evidence="1 9">Multi-pass membrane protein</topology>
    </subcellularLocation>
</comment>
<evidence type="ECO:0000256" key="5">
    <source>
        <dbReference type="ARBA" id="ARBA00022692"/>
    </source>
</evidence>
<evidence type="ECO:0000256" key="6">
    <source>
        <dbReference type="ARBA" id="ARBA00022989"/>
    </source>
</evidence>
<evidence type="ECO:0000256" key="7">
    <source>
        <dbReference type="ARBA" id="ARBA00023136"/>
    </source>
</evidence>
<dbReference type="PANTHER" id="PTHR38686">
    <property type="entry name" value="APOLIPOPROTEIN N-ACYLTRANSFERASE"/>
    <property type="match status" value="1"/>
</dbReference>
<feature type="transmembrane region" description="Helical" evidence="9">
    <location>
        <begin position="127"/>
        <end position="153"/>
    </location>
</feature>
<feature type="transmembrane region" description="Helical" evidence="9">
    <location>
        <begin position="197"/>
        <end position="215"/>
    </location>
</feature>
<dbReference type="Pfam" id="PF20154">
    <property type="entry name" value="LNT_N"/>
    <property type="match status" value="1"/>
</dbReference>
<feature type="transmembrane region" description="Helical" evidence="9">
    <location>
        <begin position="92"/>
        <end position="115"/>
    </location>
</feature>
<dbReference type="PANTHER" id="PTHR38686:SF1">
    <property type="entry name" value="APOLIPOPROTEIN N-ACYLTRANSFERASE"/>
    <property type="match status" value="1"/>
</dbReference>
<dbReference type="InterPro" id="IPR004563">
    <property type="entry name" value="Apolipo_AcylTrfase"/>
</dbReference>
<organism evidence="11 12">
    <name type="scientific">Marinimicrobium koreense</name>
    <dbReference type="NCBI Taxonomy" id="306545"/>
    <lineage>
        <taxon>Bacteria</taxon>
        <taxon>Pseudomonadati</taxon>
        <taxon>Pseudomonadota</taxon>
        <taxon>Gammaproteobacteria</taxon>
        <taxon>Cellvibrionales</taxon>
        <taxon>Cellvibrionaceae</taxon>
        <taxon>Marinimicrobium</taxon>
    </lineage>
</organism>
<keyword evidence="4 9" id="KW-0808">Transferase</keyword>
<evidence type="ECO:0000259" key="10">
    <source>
        <dbReference type="PROSITE" id="PS50263"/>
    </source>
</evidence>
<dbReference type="NCBIfam" id="TIGR00546">
    <property type="entry name" value="lnt"/>
    <property type="match status" value="1"/>
</dbReference>
<dbReference type="AlphaFoldDB" id="A0A3N1NPB4"/>
<keyword evidence="3 9" id="KW-1003">Cell membrane</keyword>
<dbReference type="GO" id="GO:0005886">
    <property type="term" value="C:plasma membrane"/>
    <property type="evidence" value="ECO:0007669"/>
    <property type="project" value="UniProtKB-SubCell"/>
</dbReference>
<dbReference type="EMBL" id="RJUK01000001">
    <property type="protein sequence ID" value="ROQ20692.1"/>
    <property type="molecule type" value="Genomic_DNA"/>
</dbReference>
<dbReference type="InterPro" id="IPR003010">
    <property type="entry name" value="C-N_Hydrolase"/>
</dbReference>
<sequence length="502" mass="56267">MTELRAALARLPGWAAWLLCAASGALVPLSFAPFDLWPLALLGLVAFALLLDQQSGRTAWWRAWGFGIGLYGVGVSWIFISIHSFGNASAPLAAVMTGLFVLFVALVFSLPFYLYGRWFSQHPLGPLLAFAALYLLGEWLRGWLLTGFPWLYLGYGHLDTWLAGWAPVTGVLGLSLILLLTASIIAQWLLRPSRPRIQIAATLLVFGLWPIGWGLNQIEWTQPQGEPVTVGMIQPNIPQDRKWDPTFFEPTLKRLDGLSEDLWDNDWLIWPEAAIPRVYHQMLPYLETLNERAEETETGFITGIIFDERRKGEYYNSVVGLGPALGIYHKRRLVPFGEYVPLEDWLRGLIDFFDLPTSIISRGPWEQSGLQIGDVGISASVCYEVVYPDLVARSARDRQVLLTISNDGWFADSIGPLQHMQMARMRALETGRPMIRATNNGVSAFVGHKGQIEKRAEQFVQTNLEGSVQPRTGMTPFMGWGSWPVVVLCGMILVLLRAFPRR</sequence>
<dbReference type="OrthoDB" id="9804277at2"/>
<comment type="pathway">
    <text evidence="9">Protein modification; lipoprotein biosynthesis (N-acyl transfer).</text>
</comment>
<keyword evidence="8 9" id="KW-0012">Acyltransferase</keyword>
<evidence type="ECO:0000313" key="12">
    <source>
        <dbReference type="Proteomes" id="UP000273643"/>
    </source>
</evidence>
<accession>A0A3N1NPB4</accession>
<dbReference type="RefSeq" id="WP_123637799.1">
    <property type="nucleotide sequence ID" value="NZ_RJUK01000001.1"/>
</dbReference>
<dbReference type="SUPFAM" id="SSF56317">
    <property type="entry name" value="Carbon-nitrogen hydrolase"/>
    <property type="match status" value="1"/>
</dbReference>
<reference evidence="11 12" key="1">
    <citation type="submission" date="2018-11" db="EMBL/GenBank/DDBJ databases">
        <title>Genomic Encyclopedia of Type Strains, Phase IV (KMG-IV): sequencing the most valuable type-strain genomes for metagenomic binning, comparative biology and taxonomic classification.</title>
        <authorList>
            <person name="Goeker M."/>
        </authorList>
    </citation>
    <scope>NUCLEOTIDE SEQUENCE [LARGE SCALE GENOMIC DNA]</scope>
    <source>
        <strain evidence="11 12">DSM 16974</strain>
    </source>
</reference>
<keyword evidence="12" id="KW-1185">Reference proteome</keyword>
<comment type="caution">
    <text evidence="11">The sequence shown here is derived from an EMBL/GenBank/DDBJ whole genome shotgun (WGS) entry which is preliminary data.</text>
</comment>
<evidence type="ECO:0000256" key="2">
    <source>
        <dbReference type="ARBA" id="ARBA00010065"/>
    </source>
</evidence>
<evidence type="ECO:0000256" key="9">
    <source>
        <dbReference type="HAMAP-Rule" id="MF_01148"/>
    </source>
</evidence>
<dbReference type="PROSITE" id="PS50263">
    <property type="entry name" value="CN_HYDROLASE"/>
    <property type="match status" value="1"/>
</dbReference>
<comment type="function">
    <text evidence="9">Catalyzes the phospholipid dependent N-acylation of the N-terminal cysteine of apolipoprotein, the last step in lipoprotein maturation.</text>
</comment>
<feature type="transmembrane region" description="Helical" evidence="9">
    <location>
        <begin position="165"/>
        <end position="190"/>
    </location>
</feature>
<dbReference type="CDD" id="cd07571">
    <property type="entry name" value="ALP_N-acyl_transferase"/>
    <property type="match status" value="1"/>
</dbReference>
<keyword evidence="5 9" id="KW-0812">Transmembrane</keyword>
<evidence type="ECO:0000256" key="8">
    <source>
        <dbReference type="ARBA" id="ARBA00023315"/>
    </source>
</evidence>
<dbReference type="InterPro" id="IPR045378">
    <property type="entry name" value="LNT_N"/>
</dbReference>
<dbReference type="Proteomes" id="UP000273643">
    <property type="component" value="Unassembled WGS sequence"/>
</dbReference>
<feature type="transmembrane region" description="Helical" evidence="9">
    <location>
        <begin position="477"/>
        <end position="499"/>
    </location>
</feature>
<dbReference type="Gene3D" id="3.60.110.10">
    <property type="entry name" value="Carbon-nitrogen hydrolase"/>
    <property type="match status" value="1"/>
</dbReference>
<keyword evidence="6 9" id="KW-1133">Transmembrane helix</keyword>
<feature type="transmembrane region" description="Helical" evidence="9">
    <location>
        <begin position="34"/>
        <end position="51"/>
    </location>
</feature>
<feature type="domain" description="CN hydrolase" evidence="10">
    <location>
        <begin position="233"/>
        <end position="470"/>
    </location>
</feature>
<dbReference type="UniPathway" id="UPA00666"/>
<evidence type="ECO:0000313" key="11">
    <source>
        <dbReference type="EMBL" id="ROQ20692.1"/>
    </source>
</evidence>
<proteinExistence type="inferred from homology"/>
<evidence type="ECO:0000256" key="3">
    <source>
        <dbReference type="ARBA" id="ARBA00022475"/>
    </source>
</evidence>